<sequence length="348" mass="39486">MNKKEVIAVVFTAAIVGGHELMTIAHLNKFRNKGFRFACFVPSDNIALKKILTDHNISYENHEVLHKKFEILHSTFNYPFRKKAKELLVSLKGKHKTIILVQGDIELGSVFVNTSKAAGVKNLVSYIPYAHSFRLMGSKLGWLKDILSKFVYKKCENYITISKVFAEQISLKNKNAKVRVLHNFSSKLPIEYIRGKGYIYKKDENKFTILMAGRVSFRQKGQDILLQALNSISTSKEIVLKVIGDGPDLEKLKTITECSRNNIRVNYYGWQPNVWEYSKDVDLITLPSRFEGVPLLMLEAKQANIPIIAPARDGMIDFLPPTNLYEPGSRDSEAAALAKKIQTIINNH</sequence>
<organism evidence="3">
    <name type="scientific">Klebsiella aerogenes</name>
    <name type="common">Enterobacter aerogenes</name>
    <dbReference type="NCBI Taxonomy" id="548"/>
    <lineage>
        <taxon>Bacteria</taxon>
        <taxon>Pseudomonadati</taxon>
        <taxon>Pseudomonadota</taxon>
        <taxon>Gammaproteobacteria</taxon>
        <taxon>Enterobacterales</taxon>
        <taxon>Enterobacteriaceae</taxon>
        <taxon>Klebsiella/Raoultella group</taxon>
        <taxon>Klebsiella</taxon>
    </lineage>
</organism>
<dbReference type="RefSeq" id="WP_045391847.1">
    <property type="nucleotide sequence ID" value="NZ_JBPVOD010000001.1"/>
</dbReference>
<feature type="domain" description="Glycosyl transferase family 1" evidence="2">
    <location>
        <begin position="201"/>
        <end position="346"/>
    </location>
</feature>
<evidence type="ECO:0000313" key="3">
    <source>
        <dbReference type="EMBL" id="AXR70531.1"/>
    </source>
</evidence>
<evidence type="ECO:0000256" key="1">
    <source>
        <dbReference type="SAM" id="Phobius"/>
    </source>
</evidence>
<accession>A0A346NTD8</accession>
<dbReference type="Pfam" id="PF00534">
    <property type="entry name" value="Glycos_transf_1"/>
    <property type="match status" value="1"/>
</dbReference>
<keyword evidence="1" id="KW-1133">Transmembrane helix</keyword>
<dbReference type="AlphaFoldDB" id="A0A346NTD8"/>
<protein>
    <submittedName>
        <fullName evidence="3">UDP-D-galactose:(Glucosyl)lipopolysaccharide-16-D-galactosyltransferase</fullName>
    </submittedName>
</protein>
<feature type="transmembrane region" description="Helical" evidence="1">
    <location>
        <begin position="6"/>
        <end position="27"/>
    </location>
</feature>
<keyword evidence="3" id="KW-0808">Transferase</keyword>
<proteinExistence type="predicted"/>
<dbReference type="GO" id="GO:0016757">
    <property type="term" value="F:glycosyltransferase activity"/>
    <property type="evidence" value="ECO:0007669"/>
    <property type="project" value="UniProtKB-KW"/>
</dbReference>
<dbReference type="PANTHER" id="PTHR12526">
    <property type="entry name" value="GLYCOSYLTRANSFERASE"/>
    <property type="match status" value="1"/>
</dbReference>
<name>A0A346NTD8_KLEAE</name>
<reference evidence="3" key="1">
    <citation type="journal article" date="2018" name="Front. Microbiol.">
        <title>Establishment of a Molecular Serotyping Scheme and a Multiplexed Luminex-Based Array for Enterobacter aerogenes.</title>
        <authorList>
            <person name="Guo X."/>
            <person name="Wang M."/>
            <person name="Wang L."/>
            <person name="Wang Y."/>
            <person name="Chen T."/>
            <person name="Wu P."/>
            <person name="Chen M."/>
            <person name="Liu B."/>
            <person name="Feng L."/>
        </authorList>
    </citation>
    <scope>NUCLEOTIDE SEQUENCE</scope>
    <source>
        <strain evidence="3">225_EAER</strain>
    </source>
</reference>
<dbReference type="InterPro" id="IPR001296">
    <property type="entry name" value="Glyco_trans_1"/>
</dbReference>
<keyword evidence="3" id="KW-0328">Glycosyltransferase</keyword>
<dbReference type="Gene3D" id="3.40.50.2000">
    <property type="entry name" value="Glycogen Phosphorylase B"/>
    <property type="match status" value="2"/>
</dbReference>
<keyword evidence="1" id="KW-0812">Transmembrane</keyword>
<dbReference type="GO" id="GO:1901135">
    <property type="term" value="P:carbohydrate derivative metabolic process"/>
    <property type="evidence" value="ECO:0007669"/>
    <property type="project" value="UniProtKB-ARBA"/>
</dbReference>
<dbReference type="SUPFAM" id="SSF53756">
    <property type="entry name" value="UDP-Glycosyltransferase/glycogen phosphorylase"/>
    <property type="match status" value="1"/>
</dbReference>
<evidence type="ECO:0000259" key="2">
    <source>
        <dbReference type="Pfam" id="PF00534"/>
    </source>
</evidence>
<dbReference type="EMBL" id="MF687362">
    <property type="protein sequence ID" value="AXR70531.1"/>
    <property type="molecule type" value="Genomic_DNA"/>
</dbReference>
<keyword evidence="1" id="KW-0472">Membrane</keyword>